<dbReference type="NCBIfam" id="TIGR00277">
    <property type="entry name" value="HDIG"/>
    <property type="match status" value="1"/>
</dbReference>
<name>A0ABN4K4I4_9DEIO</name>
<evidence type="ECO:0000256" key="1">
    <source>
        <dbReference type="SAM" id="MobiDB-lite"/>
    </source>
</evidence>
<dbReference type="SUPFAM" id="SSF109604">
    <property type="entry name" value="HD-domain/PDEase-like"/>
    <property type="match status" value="1"/>
</dbReference>
<feature type="domain" description="HD-GYP" evidence="3">
    <location>
        <begin position="359"/>
        <end position="551"/>
    </location>
</feature>
<dbReference type="InterPro" id="IPR006675">
    <property type="entry name" value="HDIG_dom"/>
</dbReference>
<dbReference type="CDD" id="cd00077">
    <property type="entry name" value="HDc"/>
    <property type="match status" value="1"/>
</dbReference>
<dbReference type="Pfam" id="PF13185">
    <property type="entry name" value="GAF_2"/>
    <property type="match status" value="2"/>
</dbReference>
<dbReference type="PROSITE" id="PS51831">
    <property type="entry name" value="HD"/>
    <property type="match status" value="1"/>
</dbReference>
<dbReference type="InterPro" id="IPR037522">
    <property type="entry name" value="HD_GYP_dom"/>
</dbReference>
<gene>
    <name evidence="4" type="ORF">AUC44_04155</name>
</gene>
<protein>
    <recommendedName>
        <fullName evidence="6">Phosphohydrolase</fullName>
    </recommendedName>
</protein>
<dbReference type="Proteomes" id="UP000060071">
    <property type="component" value="Chromosome"/>
</dbReference>
<dbReference type="InterPro" id="IPR003018">
    <property type="entry name" value="GAF"/>
</dbReference>
<proteinExistence type="predicted"/>
<sequence>MSPGQRPARTSRPADRMTRDPLRPALPETLRPALEAQALVLLAQSSGDMFTRCAQLALEITGASTALTLLYRPDTDELEIVAAAGEHQDAALGVHLPRGQGLAWRVVQSGQATLISRTDHDPQTVYVSGRPLPHTYLGVPLLDPDGQLLGVLSVNRLAQDAQFGSGEAQALTLLGQAASVAYARARALEDAQRAARQFEQLAQLSAELADLTTPQEIGQRALQTLLELSGFTVGTVVMLDGQGQVQLSVLAGHPEGQAATRRVLDAAPAPSGLIGEVLRTGRTQVASDYQAWSARRADAPHVLTGLAAPLRLDGQVVGVVTLLHLTQQVPVSASLVSLLDTVAHRISQALDRAATVEHLHATREAALHTLGRLLESRDGDTFGHTDRVTTLAVRLGRQLGLSEAQVQHLRWGAYLHDIGKIGVEDRILRKSGPLTRGERLSIQEHVEVGDQLLREEVFIPREVREVVRHHHERWDGSGYPDGLSGTDIPLLARIFSVADVFDALISARPYKLAWSVQAAADELREQAGKKLDPVVVQAFLTVLQDDGLLGG</sequence>
<dbReference type="Pfam" id="PF13487">
    <property type="entry name" value="HD_5"/>
    <property type="match status" value="1"/>
</dbReference>
<accession>A0ABN4K4I4</accession>
<evidence type="ECO:0008006" key="6">
    <source>
        <dbReference type="Google" id="ProtNLM"/>
    </source>
</evidence>
<evidence type="ECO:0000313" key="5">
    <source>
        <dbReference type="Proteomes" id="UP000060071"/>
    </source>
</evidence>
<feature type="compositionally biased region" description="Basic and acidic residues" evidence="1">
    <location>
        <begin position="12"/>
        <end position="22"/>
    </location>
</feature>
<dbReference type="InterPro" id="IPR006674">
    <property type="entry name" value="HD_domain"/>
</dbReference>
<evidence type="ECO:0000259" key="3">
    <source>
        <dbReference type="PROSITE" id="PS51832"/>
    </source>
</evidence>
<dbReference type="PANTHER" id="PTHR45228:SF8">
    <property type="entry name" value="TWO-COMPONENT RESPONSE REGULATOR-RELATED"/>
    <property type="match status" value="1"/>
</dbReference>
<dbReference type="EMBL" id="CP013910">
    <property type="protein sequence ID" value="ALW88186.1"/>
    <property type="molecule type" value="Genomic_DNA"/>
</dbReference>
<dbReference type="InterPro" id="IPR029016">
    <property type="entry name" value="GAF-like_dom_sf"/>
</dbReference>
<dbReference type="Gene3D" id="1.10.3210.10">
    <property type="entry name" value="Hypothetical protein af1432"/>
    <property type="match status" value="1"/>
</dbReference>
<dbReference type="SUPFAM" id="SSF55781">
    <property type="entry name" value="GAF domain-like"/>
    <property type="match status" value="2"/>
</dbReference>
<dbReference type="PROSITE" id="PS51832">
    <property type="entry name" value="HD_GYP"/>
    <property type="match status" value="1"/>
</dbReference>
<dbReference type="SMART" id="SM00065">
    <property type="entry name" value="GAF"/>
    <property type="match status" value="2"/>
</dbReference>
<reference evidence="4 5" key="1">
    <citation type="submission" date="2015-12" db="EMBL/GenBank/DDBJ databases">
        <authorList>
            <person name="Kim M.K."/>
            <person name="Srinivasan S."/>
            <person name="Lee J.-J."/>
            <person name="Kim K."/>
        </authorList>
    </citation>
    <scope>NUCLEOTIDE SEQUENCE [LARGE SCALE GENOMIC DNA]</scope>
    <source>
        <strain evidence="4 5">BM2</strain>
    </source>
</reference>
<organism evidence="4 5">
    <name type="scientific">Deinococcus actinosclerus</name>
    <dbReference type="NCBI Taxonomy" id="1768108"/>
    <lineage>
        <taxon>Bacteria</taxon>
        <taxon>Thermotogati</taxon>
        <taxon>Deinococcota</taxon>
        <taxon>Deinococci</taxon>
        <taxon>Deinococcales</taxon>
        <taxon>Deinococcaceae</taxon>
        <taxon>Deinococcus</taxon>
    </lineage>
</organism>
<feature type="domain" description="HD" evidence="2">
    <location>
        <begin position="381"/>
        <end position="504"/>
    </location>
</feature>
<dbReference type="InterPro" id="IPR003607">
    <property type="entry name" value="HD/PDEase_dom"/>
</dbReference>
<evidence type="ECO:0000259" key="2">
    <source>
        <dbReference type="PROSITE" id="PS51831"/>
    </source>
</evidence>
<dbReference type="InterPro" id="IPR052020">
    <property type="entry name" value="Cyclic_di-GMP/3'3'-cGAMP_PDE"/>
</dbReference>
<dbReference type="SMART" id="SM00471">
    <property type="entry name" value="HDc"/>
    <property type="match status" value="1"/>
</dbReference>
<keyword evidence="5" id="KW-1185">Reference proteome</keyword>
<feature type="region of interest" description="Disordered" evidence="1">
    <location>
        <begin position="1"/>
        <end position="24"/>
    </location>
</feature>
<dbReference type="Gene3D" id="3.30.450.40">
    <property type="match status" value="2"/>
</dbReference>
<dbReference type="PANTHER" id="PTHR45228">
    <property type="entry name" value="CYCLIC DI-GMP PHOSPHODIESTERASE TM_0186-RELATED"/>
    <property type="match status" value="1"/>
</dbReference>
<evidence type="ECO:0000313" key="4">
    <source>
        <dbReference type="EMBL" id="ALW88186.1"/>
    </source>
</evidence>